<dbReference type="RefSeq" id="WP_164012786.1">
    <property type="nucleotide sequence ID" value="NZ_WUFT01000013.1"/>
</dbReference>
<dbReference type="Proteomes" id="UP000471753">
    <property type="component" value="Unassembled WGS sequence"/>
</dbReference>
<dbReference type="InterPro" id="IPR009057">
    <property type="entry name" value="Homeodomain-like_sf"/>
</dbReference>
<dbReference type="GO" id="GO:0003700">
    <property type="term" value="F:DNA-binding transcription factor activity"/>
    <property type="evidence" value="ECO:0007669"/>
    <property type="project" value="InterPro"/>
</dbReference>
<gene>
    <name evidence="2" type="ORF">GR197_20380</name>
</gene>
<dbReference type="SUPFAM" id="SSF46689">
    <property type="entry name" value="Homeodomain-like"/>
    <property type="match status" value="1"/>
</dbReference>
<dbReference type="InterPro" id="IPR000281">
    <property type="entry name" value="HTH_RpiR"/>
</dbReference>
<dbReference type="InterPro" id="IPR036388">
    <property type="entry name" value="WH-like_DNA-bd_sf"/>
</dbReference>
<protein>
    <submittedName>
        <fullName evidence="2">MurR/RpiR family transcriptional regulator</fullName>
    </submittedName>
</protein>
<accession>A0A7K3UGS3</accession>
<reference evidence="2 3" key="1">
    <citation type="submission" date="2019-12" db="EMBL/GenBank/DDBJ databases">
        <title>Rhizobium genotypes associated with high levels of biological nitrogen fixation by grain legumes in a temperate-maritime cropping system.</title>
        <authorList>
            <person name="Maluk M."/>
            <person name="Francesc Ferrando Molina F."/>
            <person name="Lopez Del Egido L."/>
            <person name="Lafos M."/>
            <person name="Langarica-Fuentes A."/>
            <person name="Gebre Yohannes G."/>
            <person name="Young M.W."/>
            <person name="Martin P."/>
            <person name="Gantlett R."/>
            <person name="Kenicer G."/>
            <person name="Hawes C."/>
            <person name="Begg G.S."/>
            <person name="Quilliam R.S."/>
            <person name="Squire G.R."/>
            <person name="Poole P.S."/>
            <person name="Young P.W."/>
            <person name="Iannetta P.M."/>
            <person name="James E.K."/>
        </authorList>
    </citation>
    <scope>NUCLEOTIDE SEQUENCE [LARGE SCALE GENOMIC DNA]</scope>
    <source>
        <strain evidence="2 3">JHI366</strain>
    </source>
</reference>
<dbReference type="Gene3D" id="1.10.10.10">
    <property type="entry name" value="Winged helix-like DNA-binding domain superfamily/Winged helix DNA-binding domain"/>
    <property type="match status" value="1"/>
</dbReference>
<organism evidence="2 3">
    <name type="scientific">Rhizobium phaseoli</name>
    <dbReference type="NCBI Taxonomy" id="396"/>
    <lineage>
        <taxon>Bacteria</taxon>
        <taxon>Pseudomonadati</taxon>
        <taxon>Pseudomonadota</taxon>
        <taxon>Alphaproteobacteria</taxon>
        <taxon>Hyphomicrobiales</taxon>
        <taxon>Rhizobiaceae</taxon>
        <taxon>Rhizobium/Agrobacterium group</taxon>
        <taxon>Rhizobium</taxon>
    </lineage>
</organism>
<evidence type="ECO:0000313" key="3">
    <source>
        <dbReference type="Proteomes" id="UP000471753"/>
    </source>
</evidence>
<dbReference type="PROSITE" id="PS51071">
    <property type="entry name" value="HTH_RPIR"/>
    <property type="match status" value="1"/>
</dbReference>
<dbReference type="Pfam" id="PF01418">
    <property type="entry name" value="HTH_6"/>
    <property type="match status" value="1"/>
</dbReference>
<evidence type="ECO:0000313" key="2">
    <source>
        <dbReference type="EMBL" id="NEJ72866.1"/>
    </source>
</evidence>
<feature type="domain" description="HTH rpiR-type" evidence="1">
    <location>
        <begin position="13"/>
        <end position="89"/>
    </location>
</feature>
<dbReference type="AlphaFoldDB" id="A0A7K3UGS3"/>
<dbReference type="EMBL" id="WUFT01000013">
    <property type="protein sequence ID" value="NEJ72866.1"/>
    <property type="molecule type" value="Genomic_DNA"/>
</dbReference>
<evidence type="ECO:0000259" key="1">
    <source>
        <dbReference type="PROSITE" id="PS51071"/>
    </source>
</evidence>
<proteinExistence type="predicted"/>
<name>A0A7K3UGS3_9HYPH</name>
<comment type="caution">
    <text evidence="2">The sequence shown here is derived from an EMBL/GenBank/DDBJ whole genome shotgun (WGS) entry which is preliminary data.</text>
</comment>
<sequence>MKQANVGPPQTLEELKSLIARRQIVFPDRLEQVARQVIERPEMVAFESAAKIARICDVSQTTVLRLAQHCGLQTFADLRSMMRNHVRKAVPFTPLTLK</sequence>